<dbReference type="AlphaFoldDB" id="A0A0E9M1W8"/>
<evidence type="ECO:0000256" key="5">
    <source>
        <dbReference type="RuleBase" id="RU003476"/>
    </source>
</evidence>
<comment type="similarity">
    <text evidence="5">Belongs to the Nudix hydrolase family.</text>
</comment>
<dbReference type="GO" id="GO:0019677">
    <property type="term" value="P:NAD+ catabolic process"/>
    <property type="evidence" value="ECO:0007669"/>
    <property type="project" value="TreeGrafter"/>
</dbReference>
<sequence>MDTTAPERVVKFCPKCGSSDFPAQAERSFKCGDCGFHFFINAAAAVAALIVNEKGELLLTRRALDPKKGLLDLPGGFVDPGERAEEALVREIREELNLEVLEYQFLTSFPNAYVFSEFTVYTVDLAFVCQIKDFSGITWQDDISGYVFVRPEALNYSDICSDSIRRIIQLFVKNSLPDS</sequence>
<dbReference type="InterPro" id="IPR000086">
    <property type="entry name" value="NUDIX_hydrolase_dom"/>
</dbReference>
<evidence type="ECO:0000256" key="2">
    <source>
        <dbReference type="ARBA" id="ARBA00022723"/>
    </source>
</evidence>
<keyword evidence="3 5" id="KW-0378">Hydrolase</keyword>
<accession>A0A0E9M1W8</accession>
<dbReference type="RefSeq" id="WP_062127778.1">
    <property type="nucleotide sequence ID" value="NZ_BAZW01000052.1"/>
</dbReference>
<dbReference type="OrthoDB" id="9786141at2"/>
<keyword evidence="2" id="KW-0479">Metal-binding</keyword>
<name>A0A0E9M1W8_9BACT</name>
<dbReference type="EMBL" id="BAZW01000052">
    <property type="protein sequence ID" value="GAO31583.1"/>
    <property type="molecule type" value="Genomic_DNA"/>
</dbReference>
<dbReference type="Pfam" id="PF00293">
    <property type="entry name" value="NUDIX"/>
    <property type="match status" value="1"/>
</dbReference>
<evidence type="ECO:0000256" key="4">
    <source>
        <dbReference type="ARBA" id="ARBA00022842"/>
    </source>
</evidence>
<organism evidence="7 8">
    <name type="scientific">Geofilum rubicundum JCM 15548</name>
    <dbReference type="NCBI Taxonomy" id="1236989"/>
    <lineage>
        <taxon>Bacteria</taxon>
        <taxon>Pseudomonadati</taxon>
        <taxon>Bacteroidota</taxon>
        <taxon>Bacteroidia</taxon>
        <taxon>Marinilabiliales</taxon>
        <taxon>Marinilabiliaceae</taxon>
        <taxon>Geofilum</taxon>
    </lineage>
</organism>
<dbReference type="CDD" id="cd04681">
    <property type="entry name" value="NUDIX_Hydrolase"/>
    <property type="match status" value="1"/>
</dbReference>
<evidence type="ECO:0000256" key="3">
    <source>
        <dbReference type="ARBA" id="ARBA00022801"/>
    </source>
</evidence>
<proteinExistence type="inferred from homology"/>
<comment type="caution">
    <text evidence="7">The sequence shown here is derived from an EMBL/GenBank/DDBJ whole genome shotgun (WGS) entry which is preliminary data.</text>
</comment>
<dbReference type="Gene3D" id="3.90.79.10">
    <property type="entry name" value="Nucleoside Triphosphate Pyrophosphohydrolase"/>
    <property type="match status" value="1"/>
</dbReference>
<protein>
    <submittedName>
        <fullName evidence="7">MutT/Nudix family protein</fullName>
    </submittedName>
</protein>
<dbReference type="InterPro" id="IPR015797">
    <property type="entry name" value="NUDIX_hydrolase-like_dom_sf"/>
</dbReference>
<evidence type="ECO:0000259" key="6">
    <source>
        <dbReference type="PROSITE" id="PS51462"/>
    </source>
</evidence>
<dbReference type="GO" id="GO:0006742">
    <property type="term" value="P:NADP+ catabolic process"/>
    <property type="evidence" value="ECO:0007669"/>
    <property type="project" value="TreeGrafter"/>
</dbReference>
<keyword evidence="4" id="KW-0460">Magnesium</keyword>
<feature type="domain" description="Nudix hydrolase" evidence="6">
    <location>
        <begin position="41"/>
        <end position="173"/>
    </location>
</feature>
<dbReference type="PROSITE" id="PS51462">
    <property type="entry name" value="NUDIX"/>
    <property type="match status" value="1"/>
</dbReference>
<dbReference type="InterPro" id="IPR020476">
    <property type="entry name" value="Nudix_hydrolase"/>
</dbReference>
<dbReference type="GO" id="GO:0046872">
    <property type="term" value="F:metal ion binding"/>
    <property type="evidence" value="ECO:0007669"/>
    <property type="project" value="UniProtKB-KW"/>
</dbReference>
<dbReference type="PROSITE" id="PS00893">
    <property type="entry name" value="NUDIX_BOX"/>
    <property type="match status" value="1"/>
</dbReference>
<dbReference type="STRING" id="1236989.JCM15548_13959"/>
<dbReference type="SUPFAM" id="SSF55811">
    <property type="entry name" value="Nudix"/>
    <property type="match status" value="1"/>
</dbReference>
<dbReference type="PRINTS" id="PR00502">
    <property type="entry name" value="NUDIXFAMILY"/>
</dbReference>
<evidence type="ECO:0000313" key="8">
    <source>
        <dbReference type="Proteomes" id="UP000032900"/>
    </source>
</evidence>
<dbReference type="InterPro" id="IPR050241">
    <property type="entry name" value="NAD-cap_RNA_hydrolase_NudC"/>
</dbReference>
<evidence type="ECO:0000313" key="7">
    <source>
        <dbReference type="EMBL" id="GAO31583.1"/>
    </source>
</evidence>
<dbReference type="GO" id="GO:0035529">
    <property type="term" value="F:NADH pyrophosphatase activity"/>
    <property type="evidence" value="ECO:0007669"/>
    <property type="project" value="TreeGrafter"/>
</dbReference>
<dbReference type="GO" id="GO:0005829">
    <property type="term" value="C:cytosol"/>
    <property type="evidence" value="ECO:0007669"/>
    <property type="project" value="TreeGrafter"/>
</dbReference>
<reference evidence="7 8" key="1">
    <citation type="journal article" date="2015" name="Microbes Environ.">
        <title>Distribution and evolution of nitrogen fixation genes in the phylum bacteroidetes.</title>
        <authorList>
            <person name="Inoue J."/>
            <person name="Oshima K."/>
            <person name="Suda W."/>
            <person name="Sakamoto M."/>
            <person name="Iino T."/>
            <person name="Noda S."/>
            <person name="Hongoh Y."/>
            <person name="Hattori M."/>
            <person name="Ohkuma M."/>
        </authorList>
    </citation>
    <scope>NUCLEOTIDE SEQUENCE [LARGE SCALE GENOMIC DNA]</scope>
    <source>
        <strain evidence="7">JCM 15548</strain>
    </source>
</reference>
<dbReference type="InterPro" id="IPR020084">
    <property type="entry name" value="NUDIX_hydrolase_CS"/>
</dbReference>
<dbReference type="PANTHER" id="PTHR42904">
    <property type="entry name" value="NUDIX HYDROLASE, NUDC SUBFAMILY"/>
    <property type="match status" value="1"/>
</dbReference>
<comment type="cofactor">
    <cofactor evidence="1">
        <name>Mg(2+)</name>
        <dbReference type="ChEBI" id="CHEBI:18420"/>
    </cofactor>
</comment>
<keyword evidence="8" id="KW-1185">Reference proteome</keyword>
<dbReference type="Proteomes" id="UP000032900">
    <property type="component" value="Unassembled WGS sequence"/>
</dbReference>
<evidence type="ECO:0000256" key="1">
    <source>
        <dbReference type="ARBA" id="ARBA00001946"/>
    </source>
</evidence>
<dbReference type="PANTHER" id="PTHR42904:SF12">
    <property type="entry name" value="ADP-RIBOSE PYROPHOSPHATASE-RELATED"/>
    <property type="match status" value="1"/>
</dbReference>
<gene>
    <name evidence="7" type="ORF">JCM15548_13959</name>
</gene>